<reference evidence="1 2" key="1">
    <citation type="journal article" date="2018" name="Front. Plant Sci.">
        <title>Red Clover (Trifolium pratense) and Zigzag Clover (T. medium) - A Picture of Genomic Similarities and Differences.</title>
        <authorList>
            <person name="Dluhosova J."/>
            <person name="Istvanek J."/>
            <person name="Nedelnik J."/>
            <person name="Repkova J."/>
        </authorList>
    </citation>
    <scope>NUCLEOTIDE SEQUENCE [LARGE SCALE GENOMIC DNA]</scope>
    <source>
        <strain evidence="2">cv. 10/8</strain>
        <tissue evidence="1">Leaf</tissue>
    </source>
</reference>
<evidence type="ECO:0000313" key="1">
    <source>
        <dbReference type="EMBL" id="MCI27679.1"/>
    </source>
</evidence>
<name>A0A392QUI1_9FABA</name>
<dbReference type="EMBL" id="LXQA010160793">
    <property type="protein sequence ID" value="MCI27679.1"/>
    <property type="molecule type" value="Genomic_DNA"/>
</dbReference>
<evidence type="ECO:0000313" key="2">
    <source>
        <dbReference type="Proteomes" id="UP000265520"/>
    </source>
</evidence>
<accession>A0A392QUI1</accession>
<sequence>AVMPGHIDLQSASLVVVNQLSDGTMYRDLG</sequence>
<comment type="caution">
    <text evidence="1">The sequence shown here is derived from an EMBL/GenBank/DDBJ whole genome shotgun (WGS) entry which is preliminary data.</text>
</comment>
<dbReference type="Proteomes" id="UP000265520">
    <property type="component" value="Unassembled WGS sequence"/>
</dbReference>
<keyword evidence="2" id="KW-1185">Reference proteome</keyword>
<organism evidence="1 2">
    <name type="scientific">Trifolium medium</name>
    <dbReference type="NCBI Taxonomy" id="97028"/>
    <lineage>
        <taxon>Eukaryota</taxon>
        <taxon>Viridiplantae</taxon>
        <taxon>Streptophyta</taxon>
        <taxon>Embryophyta</taxon>
        <taxon>Tracheophyta</taxon>
        <taxon>Spermatophyta</taxon>
        <taxon>Magnoliopsida</taxon>
        <taxon>eudicotyledons</taxon>
        <taxon>Gunneridae</taxon>
        <taxon>Pentapetalae</taxon>
        <taxon>rosids</taxon>
        <taxon>fabids</taxon>
        <taxon>Fabales</taxon>
        <taxon>Fabaceae</taxon>
        <taxon>Papilionoideae</taxon>
        <taxon>50 kb inversion clade</taxon>
        <taxon>NPAAA clade</taxon>
        <taxon>Hologalegina</taxon>
        <taxon>IRL clade</taxon>
        <taxon>Trifolieae</taxon>
        <taxon>Trifolium</taxon>
    </lineage>
</organism>
<dbReference type="AlphaFoldDB" id="A0A392QUI1"/>
<feature type="non-terminal residue" evidence="1">
    <location>
        <position position="1"/>
    </location>
</feature>
<proteinExistence type="predicted"/>
<protein>
    <submittedName>
        <fullName evidence="1">Uncharacterized protein</fullName>
    </submittedName>
</protein>